<name>A0A4S8MM35_DENBC</name>
<organism evidence="2 3">
    <name type="scientific">Dendrothele bispora (strain CBS 962.96)</name>
    <dbReference type="NCBI Taxonomy" id="1314807"/>
    <lineage>
        <taxon>Eukaryota</taxon>
        <taxon>Fungi</taxon>
        <taxon>Dikarya</taxon>
        <taxon>Basidiomycota</taxon>
        <taxon>Agaricomycotina</taxon>
        <taxon>Agaricomycetes</taxon>
        <taxon>Agaricomycetidae</taxon>
        <taxon>Agaricales</taxon>
        <taxon>Agaricales incertae sedis</taxon>
        <taxon>Dendrothele</taxon>
    </lineage>
</organism>
<sequence>MKSLNTLVFLWSFLSTALASTPQILDPVNGTKITPGSPFKFTYQSIADYGTSSYQFTILLFTTPPGEFTNSLDYASGYSFGQFDVENYPAVPTARHPAPEYLTMPDFSKSLGGWGTGASVSNATFYLAVIEEYGNGTVRE</sequence>
<gene>
    <name evidence="2" type="ORF">K435DRAFT_650549</name>
</gene>
<keyword evidence="3" id="KW-1185">Reference proteome</keyword>
<dbReference type="EMBL" id="ML179062">
    <property type="protein sequence ID" value="THV03905.1"/>
    <property type="molecule type" value="Genomic_DNA"/>
</dbReference>
<dbReference type="AlphaFoldDB" id="A0A4S8MM35"/>
<keyword evidence="1" id="KW-0732">Signal</keyword>
<dbReference type="OrthoDB" id="3944184at2759"/>
<evidence type="ECO:0000256" key="1">
    <source>
        <dbReference type="SAM" id="SignalP"/>
    </source>
</evidence>
<accession>A0A4S8MM35</accession>
<feature type="chain" id="PRO_5020712587" evidence="1">
    <location>
        <begin position="20"/>
        <end position="140"/>
    </location>
</feature>
<reference evidence="2 3" key="1">
    <citation type="journal article" date="2019" name="Nat. Ecol. Evol.">
        <title>Megaphylogeny resolves global patterns of mushroom evolution.</title>
        <authorList>
            <person name="Varga T."/>
            <person name="Krizsan K."/>
            <person name="Foldi C."/>
            <person name="Dima B."/>
            <person name="Sanchez-Garcia M."/>
            <person name="Sanchez-Ramirez S."/>
            <person name="Szollosi G.J."/>
            <person name="Szarkandi J.G."/>
            <person name="Papp V."/>
            <person name="Albert L."/>
            <person name="Andreopoulos W."/>
            <person name="Angelini C."/>
            <person name="Antonin V."/>
            <person name="Barry K.W."/>
            <person name="Bougher N.L."/>
            <person name="Buchanan P."/>
            <person name="Buyck B."/>
            <person name="Bense V."/>
            <person name="Catcheside P."/>
            <person name="Chovatia M."/>
            <person name="Cooper J."/>
            <person name="Damon W."/>
            <person name="Desjardin D."/>
            <person name="Finy P."/>
            <person name="Geml J."/>
            <person name="Haridas S."/>
            <person name="Hughes K."/>
            <person name="Justo A."/>
            <person name="Karasinski D."/>
            <person name="Kautmanova I."/>
            <person name="Kiss B."/>
            <person name="Kocsube S."/>
            <person name="Kotiranta H."/>
            <person name="LaButti K.M."/>
            <person name="Lechner B.E."/>
            <person name="Liimatainen K."/>
            <person name="Lipzen A."/>
            <person name="Lukacs Z."/>
            <person name="Mihaltcheva S."/>
            <person name="Morgado L.N."/>
            <person name="Niskanen T."/>
            <person name="Noordeloos M.E."/>
            <person name="Ohm R.A."/>
            <person name="Ortiz-Santana B."/>
            <person name="Ovrebo C."/>
            <person name="Racz N."/>
            <person name="Riley R."/>
            <person name="Savchenko A."/>
            <person name="Shiryaev A."/>
            <person name="Soop K."/>
            <person name="Spirin V."/>
            <person name="Szebenyi C."/>
            <person name="Tomsovsky M."/>
            <person name="Tulloss R.E."/>
            <person name="Uehling J."/>
            <person name="Grigoriev I.V."/>
            <person name="Vagvolgyi C."/>
            <person name="Papp T."/>
            <person name="Martin F.M."/>
            <person name="Miettinen O."/>
            <person name="Hibbett D.S."/>
            <person name="Nagy L.G."/>
        </authorList>
    </citation>
    <scope>NUCLEOTIDE SEQUENCE [LARGE SCALE GENOMIC DNA]</scope>
    <source>
        <strain evidence="2 3">CBS 962.96</strain>
    </source>
</reference>
<proteinExistence type="predicted"/>
<dbReference type="Proteomes" id="UP000297245">
    <property type="component" value="Unassembled WGS sequence"/>
</dbReference>
<evidence type="ECO:0000313" key="3">
    <source>
        <dbReference type="Proteomes" id="UP000297245"/>
    </source>
</evidence>
<protein>
    <submittedName>
        <fullName evidence="2">Uncharacterized protein</fullName>
    </submittedName>
</protein>
<evidence type="ECO:0000313" key="2">
    <source>
        <dbReference type="EMBL" id="THV03905.1"/>
    </source>
</evidence>
<feature type="signal peptide" evidence="1">
    <location>
        <begin position="1"/>
        <end position="19"/>
    </location>
</feature>